<dbReference type="SMART" id="SM00267">
    <property type="entry name" value="GGDEF"/>
    <property type="match status" value="1"/>
</dbReference>
<organism evidence="5 6">
    <name type="scientific">Solidesulfovibrio carbinolicus</name>
    <dbReference type="NCBI Taxonomy" id="296842"/>
    <lineage>
        <taxon>Bacteria</taxon>
        <taxon>Pseudomonadati</taxon>
        <taxon>Thermodesulfobacteriota</taxon>
        <taxon>Desulfovibrionia</taxon>
        <taxon>Desulfovibrionales</taxon>
        <taxon>Desulfovibrionaceae</taxon>
        <taxon>Solidesulfovibrio</taxon>
    </lineage>
</organism>
<evidence type="ECO:0000256" key="2">
    <source>
        <dbReference type="ARBA" id="ARBA00034247"/>
    </source>
</evidence>
<dbReference type="Pfam" id="PF00990">
    <property type="entry name" value="GGDEF"/>
    <property type="match status" value="1"/>
</dbReference>
<dbReference type="RefSeq" id="WP_129348787.1">
    <property type="nucleotide sequence ID" value="NZ_CP026538.1"/>
</dbReference>
<dbReference type="FunFam" id="3.30.70.270:FF:000001">
    <property type="entry name" value="Diguanylate cyclase domain protein"/>
    <property type="match status" value="1"/>
</dbReference>
<keyword evidence="6" id="KW-1185">Reference proteome</keyword>
<feature type="domain" description="GGDEF" evidence="4">
    <location>
        <begin position="250"/>
        <end position="384"/>
    </location>
</feature>
<dbReference type="Gene3D" id="3.30.70.270">
    <property type="match status" value="1"/>
</dbReference>
<evidence type="ECO:0000259" key="4">
    <source>
        <dbReference type="PROSITE" id="PS50887"/>
    </source>
</evidence>
<keyword evidence="3" id="KW-1133">Transmembrane helix</keyword>
<feature type="transmembrane region" description="Helical" evidence="3">
    <location>
        <begin position="12"/>
        <end position="29"/>
    </location>
</feature>
<dbReference type="GO" id="GO:0052621">
    <property type="term" value="F:diguanylate cyclase activity"/>
    <property type="evidence" value="ECO:0007669"/>
    <property type="project" value="UniProtKB-EC"/>
</dbReference>
<feature type="transmembrane region" description="Helical" evidence="3">
    <location>
        <begin position="119"/>
        <end position="138"/>
    </location>
</feature>
<feature type="transmembrane region" description="Helical" evidence="3">
    <location>
        <begin position="188"/>
        <end position="207"/>
    </location>
</feature>
<protein>
    <recommendedName>
        <fullName evidence="1">diguanylate cyclase</fullName>
        <ecNumber evidence="1">2.7.7.65</ecNumber>
    </recommendedName>
</protein>
<evidence type="ECO:0000256" key="3">
    <source>
        <dbReference type="SAM" id="Phobius"/>
    </source>
</evidence>
<dbReference type="PROSITE" id="PS50887">
    <property type="entry name" value="GGDEF"/>
    <property type="match status" value="1"/>
</dbReference>
<dbReference type="OrthoDB" id="9813903at2"/>
<feature type="transmembrane region" description="Helical" evidence="3">
    <location>
        <begin position="36"/>
        <end position="55"/>
    </location>
</feature>
<dbReference type="InterPro" id="IPR000160">
    <property type="entry name" value="GGDEF_dom"/>
</dbReference>
<reference evidence="5 6" key="1">
    <citation type="submission" date="2018-02" db="EMBL/GenBank/DDBJ databases">
        <title>Genome sequence of Desulfovibrio carbinolicus DSM 3852.</title>
        <authorList>
            <person name="Wilbanks E."/>
            <person name="Skennerton C.T."/>
            <person name="Orphan V.J."/>
        </authorList>
    </citation>
    <scope>NUCLEOTIDE SEQUENCE [LARGE SCALE GENOMIC DNA]</scope>
    <source>
        <strain evidence="5 6">DSM 3852</strain>
    </source>
</reference>
<dbReference type="KEGG" id="dcb:C3Y92_01400"/>
<dbReference type="SUPFAM" id="SSF55073">
    <property type="entry name" value="Nucleotide cyclase"/>
    <property type="match status" value="1"/>
</dbReference>
<dbReference type="EC" id="2.7.7.65" evidence="1"/>
<dbReference type="EMBL" id="CP026538">
    <property type="protein sequence ID" value="QAZ65965.1"/>
    <property type="molecule type" value="Genomic_DNA"/>
</dbReference>
<dbReference type="AlphaFoldDB" id="A0A4P6HGT9"/>
<dbReference type="NCBIfam" id="TIGR00254">
    <property type="entry name" value="GGDEF"/>
    <property type="match status" value="1"/>
</dbReference>
<dbReference type="CDD" id="cd01949">
    <property type="entry name" value="GGDEF"/>
    <property type="match status" value="1"/>
</dbReference>
<feature type="transmembrane region" description="Helical" evidence="3">
    <location>
        <begin position="94"/>
        <end position="113"/>
    </location>
</feature>
<dbReference type="InterPro" id="IPR029787">
    <property type="entry name" value="Nucleotide_cyclase"/>
</dbReference>
<dbReference type="InterPro" id="IPR043128">
    <property type="entry name" value="Rev_trsase/Diguanyl_cyclase"/>
</dbReference>
<comment type="catalytic activity">
    <reaction evidence="2">
        <text>2 GTP = 3',3'-c-di-GMP + 2 diphosphate</text>
        <dbReference type="Rhea" id="RHEA:24898"/>
        <dbReference type="ChEBI" id="CHEBI:33019"/>
        <dbReference type="ChEBI" id="CHEBI:37565"/>
        <dbReference type="ChEBI" id="CHEBI:58805"/>
        <dbReference type="EC" id="2.7.7.65"/>
    </reaction>
</comment>
<keyword evidence="3" id="KW-0472">Membrane</keyword>
<accession>A0A4P6HGT9</accession>
<dbReference type="PANTHER" id="PTHR45138:SF9">
    <property type="entry name" value="DIGUANYLATE CYCLASE DGCM-RELATED"/>
    <property type="match status" value="1"/>
</dbReference>
<dbReference type="PANTHER" id="PTHR45138">
    <property type="entry name" value="REGULATORY COMPONENTS OF SENSORY TRANSDUCTION SYSTEM"/>
    <property type="match status" value="1"/>
</dbReference>
<evidence type="ECO:0000313" key="5">
    <source>
        <dbReference type="EMBL" id="QAZ65965.1"/>
    </source>
</evidence>
<feature type="transmembrane region" description="Helical" evidence="3">
    <location>
        <begin position="61"/>
        <end position="82"/>
    </location>
</feature>
<proteinExistence type="predicted"/>
<feature type="transmembrane region" description="Helical" evidence="3">
    <location>
        <begin position="145"/>
        <end position="168"/>
    </location>
</feature>
<keyword evidence="3" id="KW-0812">Transmembrane</keyword>
<sequence length="395" mass="42572">MPVLDFPTTITLYFVTNLCIAVMLAVAFSDSRAKGAWLWIAGMAAQLTAGPLFMLRGQIPNIASILLANLLFTASWTCYLASLDVFFGNRRSRLAYALPLLLALCIFTAWMDAARTRTIFANALYTVQCLMLAGVLLARRNQYRLRVIVIFALGYVLGAGACLLRGAAAYLSDNPSVNPFASGPVQTYSLLISAPSLIACTLGFVLLHRERSEAEIRRLADIDHLTGLANRRGFEAAFTDALARAAARNDWTSLALIDLDHFKTVNDRLGHAAGDVVLVELGRILIREVGAFGFVARIGGDEFCVVMAGTPPDRAAGLAENLRAAIACHDWESYGLPEPLTATIGVSSRRGSLDDSGADFLRLADMALLAAKDEARNCVRQAETAIDCPPGSRVS</sequence>
<name>A0A4P6HGT9_9BACT</name>
<gene>
    <name evidence="5" type="ORF">C3Y92_01400</name>
</gene>
<evidence type="ECO:0000313" key="6">
    <source>
        <dbReference type="Proteomes" id="UP000293296"/>
    </source>
</evidence>
<dbReference type="InterPro" id="IPR050469">
    <property type="entry name" value="Diguanylate_Cyclase"/>
</dbReference>
<dbReference type="Proteomes" id="UP000293296">
    <property type="component" value="Chromosome"/>
</dbReference>
<evidence type="ECO:0000256" key="1">
    <source>
        <dbReference type="ARBA" id="ARBA00012528"/>
    </source>
</evidence>